<protein>
    <submittedName>
        <fullName evidence="3">Xre family transcriptional regulator</fullName>
    </submittedName>
</protein>
<dbReference type="GO" id="GO:0003677">
    <property type="term" value="F:DNA binding"/>
    <property type="evidence" value="ECO:0007669"/>
    <property type="project" value="InterPro"/>
</dbReference>
<dbReference type="InterPro" id="IPR010982">
    <property type="entry name" value="Lambda_DNA-bd_dom_sf"/>
</dbReference>
<dbReference type="Pfam" id="PF13744">
    <property type="entry name" value="HTH_37"/>
    <property type="match status" value="1"/>
</dbReference>
<evidence type="ECO:0000259" key="1">
    <source>
        <dbReference type="Pfam" id="PF13744"/>
    </source>
</evidence>
<dbReference type="Proteomes" id="UP000252631">
    <property type="component" value="Unassembled WGS sequence"/>
</dbReference>
<gene>
    <name evidence="2" type="ORF">BJ125_111147</name>
    <name evidence="3" type="ORF">SAMN05892882_111147</name>
</gene>
<dbReference type="EMBL" id="UFQQ01000011">
    <property type="protein sequence ID" value="SSW91386.1"/>
    <property type="molecule type" value="Genomic_DNA"/>
</dbReference>
<dbReference type="RefSeq" id="WP_114358418.1">
    <property type="nucleotide sequence ID" value="NZ_QRDT01000011.1"/>
</dbReference>
<dbReference type="InterPro" id="IPR039554">
    <property type="entry name" value="HigA2-like_HTH"/>
</dbReference>
<dbReference type="Gene3D" id="1.10.260.40">
    <property type="entry name" value="lambda repressor-like DNA-binding domains"/>
    <property type="match status" value="1"/>
</dbReference>
<reference evidence="2 5" key="2">
    <citation type="submission" date="2018-07" db="EMBL/GenBank/DDBJ databases">
        <title>Genomic Encyclopedia of Archaeal and Bacterial Type Strains, Phase II (KMG-II): from individual species to whole genera.</title>
        <authorList>
            <person name="Goeker M."/>
        </authorList>
    </citation>
    <scope>NUCLEOTIDE SEQUENCE [LARGE SCALE GENOMIC DNA]</scope>
    <source>
        <strain evidence="2 5">JA575</strain>
    </source>
</reference>
<dbReference type="AlphaFoldDB" id="A0A336JSV7"/>
<dbReference type="OrthoDB" id="9795596at2"/>
<feature type="domain" description="HigA2-like helix-turn-helix" evidence="1">
    <location>
        <begin position="11"/>
        <end position="90"/>
    </location>
</feature>
<evidence type="ECO:0000313" key="3">
    <source>
        <dbReference type="EMBL" id="SSW91386.1"/>
    </source>
</evidence>
<dbReference type="SUPFAM" id="SSF47413">
    <property type="entry name" value="lambda repressor-like DNA-binding domains"/>
    <property type="match status" value="1"/>
</dbReference>
<dbReference type="EMBL" id="QRDT01000011">
    <property type="protein sequence ID" value="RED33310.1"/>
    <property type="molecule type" value="Genomic_DNA"/>
</dbReference>
<reference evidence="3 4" key="1">
    <citation type="submission" date="2017-08" db="EMBL/GenBank/DDBJ databases">
        <authorList>
            <person name="de Groot N.N."/>
        </authorList>
    </citation>
    <scope>NUCLEOTIDE SEQUENCE [LARGE SCALE GENOMIC DNA]</scope>
    <source>
        <strain evidence="3 4">JA575</strain>
    </source>
</reference>
<evidence type="ECO:0000313" key="4">
    <source>
        <dbReference type="Proteomes" id="UP000252631"/>
    </source>
</evidence>
<proteinExistence type="predicted"/>
<name>A0A336JSV7_9BRAD</name>
<dbReference type="Proteomes" id="UP000256343">
    <property type="component" value="Unassembled WGS sequence"/>
</dbReference>
<sequence>MKTHEISSGNVFADLGFADSEQELVKAKLTAQIYKLLSERCMTQGAAAKLLGTTQPQVSALMRCRPTSISVGRLMEFLTLLGQDVQVTVKPAPRRKAAGGAGRLSVVVQA</sequence>
<accession>A0A336JSV7</accession>
<organism evidence="3 4">
    <name type="scientific">Rhodopseudomonas pentothenatexigens</name>
    <dbReference type="NCBI Taxonomy" id="999699"/>
    <lineage>
        <taxon>Bacteria</taxon>
        <taxon>Pseudomonadati</taxon>
        <taxon>Pseudomonadota</taxon>
        <taxon>Alphaproteobacteria</taxon>
        <taxon>Hyphomicrobiales</taxon>
        <taxon>Nitrobacteraceae</taxon>
        <taxon>Rhodopseudomonas</taxon>
    </lineage>
</organism>
<evidence type="ECO:0000313" key="2">
    <source>
        <dbReference type="EMBL" id="RED33310.1"/>
    </source>
</evidence>
<keyword evidence="5" id="KW-1185">Reference proteome</keyword>
<evidence type="ECO:0000313" key="5">
    <source>
        <dbReference type="Proteomes" id="UP000256343"/>
    </source>
</evidence>